<evidence type="ECO:0000256" key="6">
    <source>
        <dbReference type="ARBA" id="ARBA00023004"/>
    </source>
</evidence>
<keyword evidence="7 9" id="KW-0503">Monooxygenase</keyword>
<keyword evidence="10" id="KW-0472">Membrane</keyword>
<gene>
    <name evidence="11" type="ORF">CPLU01_12686</name>
</gene>
<evidence type="ECO:0000313" key="12">
    <source>
        <dbReference type="Proteomes" id="UP000654918"/>
    </source>
</evidence>
<keyword evidence="12" id="KW-1185">Reference proteome</keyword>
<protein>
    <submittedName>
        <fullName evidence="11">Benzoate 4-monooxygenase cytochrome P450</fullName>
    </submittedName>
</protein>
<dbReference type="InterPro" id="IPR036396">
    <property type="entry name" value="Cyt_P450_sf"/>
</dbReference>
<keyword evidence="4 8" id="KW-0479">Metal-binding</keyword>
<comment type="similarity">
    <text evidence="2 9">Belongs to the cytochrome P450 family.</text>
</comment>
<evidence type="ECO:0000256" key="5">
    <source>
        <dbReference type="ARBA" id="ARBA00023002"/>
    </source>
</evidence>
<dbReference type="InterPro" id="IPR050121">
    <property type="entry name" value="Cytochrome_P450_monoxygenase"/>
</dbReference>
<proteinExistence type="inferred from homology"/>
<comment type="cofactor">
    <cofactor evidence="1 8">
        <name>heme</name>
        <dbReference type="ChEBI" id="CHEBI:30413"/>
    </cofactor>
</comment>
<dbReference type="PANTHER" id="PTHR24305">
    <property type="entry name" value="CYTOCHROME P450"/>
    <property type="match status" value="1"/>
</dbReference>
<name>A0A8H6JXT1_9PEZI</name>
<reference evidence="11" key="1">
    <citation type="journal article" date="2020" name="Phytopathology">
        <title>Genome Sequence Resources of Colletotrichum truncatum, C. plurivorum, C. musicola, and C. sojae: Four Species Pathogenic to Soybean (Glycine max).</title>
        <authorList>
            <person name="Rogerio F."/>
            <person name="Boufleur T.R."/>
            <person name="Ciampi-Guillardi M."/>
            <person name="Sukno S.A."/>
            <person name="Thon M.R."/>
            <person name="Massola Junior N.S."/>
            <person name="Baroncelli R."/>
        </authorList>
    </citation>
    <scope>NUCLEOTIDE SEQUENCE</scope>
    <source>
        <strain evidence="11">LFN00145</strain>
    </source>
</reference>
<dbReference type="GO" id="GO:0020037">
    <property type="term" value="F:heme binding"/>
    <property type="evidence" value="ECO:0007669"/>
    <property type="project" value="InterPro"/>
</dbReference>
<keyword evidence="10" id="KW-0812">Transmembrane</keyword>
<feature type="binding site" description="axial binding residue" evidence="8">
    <location>
        <position position="450"/>
    </location>
    <ligand>
        <name>heme</name>
        <dbReference type="ChEBI" id="CHEBI:30413"/>
    </ligand>
    <ligandPart>
        <name>Fe</name>
        <dbReference type="ChEBI" id="CHEBI:18248"/>
    </ligandPart>
</feature>
<evidence type="ECO:0000313" key="11">
    <source>
        <dbReference type="EMBL" id="KAF6820661.1"/>
    </source>
</evidence>
<dbReference type="InterPro" id="IPR001128">
    <property type="entry name" value="Cyt_P450"/>
</dbReference>
<dbReference type="InterPro" id="IPR017972">
    <property type="entry name" value="Cyt_P450_CS"/>
</dbReference>
<dbReference type="PRINTS" id="PR00385">
    <property type="entry name" value="P450"/>
</dbReference>
<keyword evidence="6 8" id="KW-0408">Iron</keyword>
<accession>A0A8H6JXT1</accession>
<evidence type="ECO:0000256" key="2">
    <source>
        <dbReference type="ARBA" id="ARBA00010617"/>
    </source>
</evidence>
<sequence length="511" mass="58272">MNLLLLNTDFLYPLLAFAVSAWLVVYVARGVYQAYFSPLSHIPGPKLWVILPVIPRLKIVLGTMDQDVRRFHQKYGDVIRYRPDVVSFTTSQVWKTIYGYGRVQFPKYFAFEEPRPDINILTADDANHARIRRGVSHAFSPRALAEQEPLIHEYVDKLVRRLRDVAESRAPTEMGRWFHITSFDIIGDLTFGESFGGLDTNEVHHVVTSVLMFIERGKKIFELNGLLGPLRYLLMPLLARDVQKGFQEQFDYTQTAVKRRLEIDSDVARKDFMQGLVRGRDEKQINSMEEIVSNANSIFVAGSDTTATLMTAATYYLLANPDAHKKAVEEVRAAFESPAEINFTDATTRLPYLLAVLNETFRLYPPVPTALDRVVPDTGEPVYIEGFYIPPGTRVGVHHSSAGLSPSNFAQPESFAPERWLPSVAQDPSSPFYADKRDAMQPFSYGPRNCVGKHLAYNEMRVIMARLLWEFDMSLAPSSREWTTPYSNHQAWAIWKKPPLMVRLKKRQFAT</sequence>
<dbReference type="SUPFAM" id="SSF48264">
    <property type="entry name" value="Cytochrome P450"/>
    <property type="match status" value="1"/>
</dbReference>
<dbReference type="GO" id="GO:0004497">
    <property type="term" value="F:monooxygenase activity"/>
    <property type="evidence" value="ECO:0007669"/>
    <property type="project" value="UniProtKB-KW"/>
</dbReference>
<dbReference type="Pfam" id="PF00067">
    <property type="entry name" value="p450"/>
    <property type="match status" value="1"/>
</dbReference>
<evidence type="ECO:0000256" key="7">
    <source>
        <dbReference type="ARBA" id="ARBA00023033"/>
    </source>
</evidence>
<dbReference type="GO" id="GO:0016705">
    <property type="term" value="F:oxidoreductase activity, acting on paired donors, with incorporation or reduction of molecular oxygen"/>
    <property type="evidence" value="ECO:0007669"/>
    <property type="project" value="InterPro"/>
</dbReference>
<keyword evidence="5 9" id="KW-0560">Oxidoreductase</keyword>
<keyword evidence="10" id="KW-1133">Transmembrane helix</keyword>
<evidence type="ECO:0000256" key="8">
    <source>
        <dbReference type="PIRSR" id="PIRSR602401-1"/>
    </source>
</evidence>
<dbReference type="AlphaFoldDB" id="A0A8H6JXT1"/>
<dbReference type="PANTHER" id="PTHR24305:SF230">
    <property type="entry name" value="P450, PUTATIVE (EUROFUNG)-RELATED"/>
    <property type="match status" value="1"/>
</dbReference>
<dbReference type="Proteomes" id="UP000654918">
    <property type="component" value="Unassembled WGS sequence"/>
</dbReference>
<feature type="transmembrane region" description="Helical" evidence="10">
    <location>
        <begin position="12"/>
        <end position="32"/>
    </location>
</feature>
<organism evidence="11 12">
    <name type="scientific">Colletotrichum plurivorum</name>
    <dbReference type="NCBI Taxonomy" id="2175906"/>
    <lineage>
        <taxon>Eukaryota</taxon>
        <taxon>Fungi</taxon>
        <taxon>Dikarya</taxon>
        <taxon>Ascomycota</taxon>
        <taxon>Pezizomycotina</taxon>
        <taxon>Sordariomycetes</taxon>
        <taxon>Hypocreomycetidae</taxon>
        <taxon>Glomerellales</taxon>
        <taxon>Glomerellaceae</taxon>
        <taxon>Colletotrichum</taxon>
        <taxon>Colletotrichum orchidearum species complex</taxon>
    </lineage>
</organism>
<comment type="caution">
    <text evidence="11">The sequence shown here is derived from an EMBL/GenBank/DDBJ whole genome shotgun (WGS) entry which is preliminary data.</text>
</comment>
<dbReference type="InterPro" id="IPR002401">
    <property type="entry name" value="Cyt_P450_E_grp-I"/>
</dbReference>
<evidence type="ECO:0000256" key="1">
    <source>
        <dbReference type="ARBA" id="ARBA00001971"/>
    </source>
</evidence>
<dbReference type="GO" id="GO:0005506">
    <property type="term" value="F:iron ion binding"/>
    <property type="evidence" value="ECO:0007669"/>
    <property type="project" value="InterPro"/>
</dbReference>
<dbReference type="PRINTS" id="PR00463">
    <property type="entry name" value="EP450I"/>
</dbReference>
<dbReference type="CDD" id="cd11058">
    <property type="entry name" value="CYP60B-like"/>
    <property type="match status" value="1"/>
</dbReference>
<dbReference type="PROSITE" id="PS00086">
    <property type="entry name" value="CYTOCHROME_P450"/>
    <property type="match status" value="1"/>
</dbReference>
<evidence type="ECO:0000256" key="9">
    <source>
        <dbReference type="RuleBase" id="RU000461"/>
    </source>
</evidence>
<keyword evidence="3 8" id="KW-0349">Heme</keyword>
<evidence type="ECO:0000256" key="4">
    <source>
        <dbReference type="ARBA" id="ARBA00022723"/>
    </source>
</evidence>
<dbReference type="Gene3D" id="1.10.630.10">
    <property type="entry name" value="Cytochrome P450"/>
    <property type="match status" value="1"/>
</dbReference>
<evidence type="ECO:0000256" key="10">
    <source>
        <dbReference type="SAM" id="Phobius"/>
    </source>
</evidence>
<evidence type="ECO:0000256" key="3">
    <source>
        <dbReference type="ARBA" id="ARBA00022617"/>
    </source>
</evidence>
<dbReference type="EMBL" id="WIGO01000268">
    <property type="protein sequence ID" value="KAF6820661.1"/>
    <property type="molecule type" value="Genomic_DNA"/>
</dbReference>